<dbReference type="Proteomes" id="UP000245880">
    <property type="component" value="Unassembled WGS sequence"/>
</dbReference>
<evidence type="ECO:0000256" key="7">
    <source>
        <dbReference type="ARBA" id="ARBA00022801"/>
    </source>
</evidence>
<reference evidence="15 16" key="1">
    <citation type="submission" date="2018-03" db="EMBL/GenBank/DDBJ databases">
        <title>Genomic Encyclopedia of Archaeal and Bacterial Type Strains, Phase II (KMG-II): from individual species to whole genera.</title>
        <authorList>
            <person name="Goeker M."/>
        </authorList>
    </citation>
    <scope>NUCLEOTIDE SEQUENCE [LARGE SCALE GENOMIC DNA]</scope>
    <source>
        <strain evidence="15 16">DSM 100346</strain>
    </source>
</reference>
<dbReference type="EMBL" id="QGDT01000008">
    <property type="protein sequence ID" value="PWJ57274.1"/>
    <property type="molecule type" value="Genomic_DNA"/>
</dbReference>
<evidence type="ECO:0000256" key="1">
    <source>
        <dbReference type="ARBA" id="ARBA00001966"/>
    </source>
</evidence>
<dbReference type="NCBIfam" id="TIGR00372">
    <property type="entry name" value="cas4"/>
    <property type="match status" value="1"/>
</dbReference>
<keyword evidence="10 13" id="KW-0411">Iron-sulfur</keyword>
<dbReference type="GO" id="GO:0004527">
    <property type="term" value="F:exonuclease activity"/>
    <property type="evidence" value="ECO:0007669"/>
    <property type="project" value="UniProtKB-KW"/>
</dbReference>
<dbReference type="EC" id="3.1.12.1" evidence="3 13"/>
<dbReference type="GO" id="GO:0051536">
    <property type="term" value="F:iron-sulfur cluster binding"/>
    <property type="evidence" value="ECO:0007669"/>
    <property type="project" value="UniProtKB-KW"/>
</dbReference>
<evidence type="ECO:0000256" key="4">
    <source>
        <dbReference type="ARBA" id="ARBA00020049"/>
    </source>
</evidence>
<comment type="caution">
    <text evidence="15">The sequence shown here is derived from an EMBL/GenBank/DDBJ whole genome shotgun (WGS) entry which is preliminary data.</text>
</comment>
<sequence length="191" mass="22614">MPSLTPSHIIEFLYCPRFTYFEYVLNIPQHEEANYMVQRGRNIHDEKLEKNKDYLRKRLGVVDKKLDQYLTNDLIRGRVDEVLVLKDGNMAPLDYKFAEYKNKVYDTYKTQLYCYAWLIEQNFGKPVHKGFLVYTRSRHKVIEVPITEADKDGVKKAAADIFAIIEQNHYPRATKYKARCLSCTYKNICIK</sequence>
<evidence type="ECO:0000256" key="13">
    <source>
        <dbReference type="RuleBase" id="RU365022"/>
    </source>
</evidence>
<dbReference type="PANTHER" id="PTHR36531">
    <property type="entry name" value="CRISPR-ASSOCIATED EXONUCLEASE CAS4"/>
    <property type="match status" value="1"/>
</dbReference>
<dbReference type="Gene3D" id="3.90.320.10">
    <property type="match status" value="1"/>
</dbReference>
<accession>A0A316AJW4</accession>
<evidence type="ECO:0000256" key="8">
    <source>
        <dbReference type="ARBA" id="ARBA00022839"/>
    </source>
</evidence>
<keyword evidence="8 13" id="KW-0269">Exonuclease</keyword>
<evidence type="ECO:0000256" key="11">
    <source>
        <dbReference type="ARBA" id="ARBA00023118"/>
    </source>
</evidence>
<keyword evidence="12 13" id="KW-0464">Manganese</keyword>
<dbReference type="GO" id="GO:0046872">
    <property type="term" value="F:metal ion binding"/>
    <property type="evidence" value="ECO:0007669"/>
    <property type="project" value="UniProtKB-KW"/>
</dbReference>
<organism evidence="15 16">
    <name type="scientific">Dyadobacter jejuensis</name>
    <dbReference type="NCBI Taxonomy" id="1082580"/>
    <lineage>
        <taxon>Bacteria</taxon>
        <taxon>Pseudomonadati</taxon>
        <taxon>Bacteroidota</taxon>
        <taxon>Cytophagia</taxon>
        <taxon>Cytophagales</taxon>
        <taxon>Spirosomataceae</taxon>
        <taxon>Dyadobacter</taxon>
    </lineage>
</organism>
<dbReference type="Pfam" id="PF01930">
    <property type="entry name" value="Cas_Cas4"/>
    <property type="match status" value="1"/>
</dbReference>
<evidence type="ECO:0000256" key="12">
    <source>
        <dbReference type="ARBA" id="ARBA00023211"/>
    </source>
</evidence>
<keyword evidence="6 13" id="KW-0479">Metal-binding</keyword>
<dbReference type="InterPro" id="IPR022765">
    <property type="entry name" value="Dna2/Cas4_DUF83"/>
</dbReference>
<proteinExistence type="inferred from homology"/>
<comment type="cofactor">
    <cofactor evidence="13">
        <name>Mg(2+)</name>
        <dbReference type="ChEBI" id="CHEBI:18420"/>
    </cofactor>
    <cofactor evidence="13">
        <name>Mn(2+)</name>
        <dbReference type="ChEBI" id="CHEBI:29035"/>
    </cofactor>
    <text evidence="13">Mg(2+) or Mn(2+) required for ssDNA cleavage activity.</text>
</comment>
<comment type="cofactor">
    <cofactor evidence="1">
        <name>[4Fe-4S] cluster</name>
        <dbReference type="ChEBI" id="CHEBI:49883"/>
    </cofactor>
</comment>
<evidence type="ECO:0000256" key="2">
    <source>
        <dbReference type="ARBA" id="ARBA00009189"/>
    </source>
</evidence>
<evidence type="ECO:0000256" key="3">
    <source>
        <dbReference type="ARBA" id="ARBA00012768"/>
    </source>
</evidence>
<dbReference type="GO" id="GO:0051607">
    <property type="term" value="P:defense response to virus"/>
    <property type="evidence" value="ECO:0007669"/>
    <property type="project" value="UniProtKB-KW"/>
</dbReference>
<keyword evidence="9 13" id="KW-0408">Iron</keyword>
<keyword evidence="16" id="KW-1185">Reference proteome</keyword>
<dbReference type="RefSeq" id="WP_025764116.1">
    <property type="nucleotide sequence ID" value="NZ_QGDT01000008.1"/>
</dbReference>
<protein>
    <recommendedName>
        <fullName evidence="4 13">CRISPR-associated exonuclease Cas4</fullName>
        <ecNumber evidence="3 13">3.1.12.1</ecNumber>
    </recommendedName>
</protein>
<evidence type="ECO:0000256" key="6">
    <source>
        <dbReference type="ARBA" id="ARBA00022723"/>
    </source>
</evidence>
<evidence type="ECO:0000259" key="14">
    <source>
        <dbReference type="Pfam" id="PF01930"/>
    </source>
</evidence>
<evidence type="ECO:0000256" key="10">
    <source>
        <dbReference type="ARBA" id="ARBA00023014"/>
    </source>
</evidence>
<evidence type="ECO:0000256" key="9">
    <source>
        <dbReference type="ARBA" id="ARBA00023004"/>
    </source>
</evidence>
<dbReference type="InterPro" id="IPR013343">
    <property type="entry name" value="CRISPR-assoc_prot_Cas4"/>
</dbReference>
<keyword evidence="5 13" id="KW-0540">Nuclease</keyword>
<comment type="function">
    <text evidence="13">CRISPR (clustered regularly interspaced short palindromic repeat) is an adaptive immune system that provides protection against mobile genetic elements (viruses, transposable elements and conjugative plasmids). CRISPR clusters contain sequences complementary to antecedent mobile elements and target invading nucleic acids. CRISPR clusters are transcribed and processed into CRISPR RNA (crRNA).</text>
</comment>
<dbReference type="OrthoDB" id="9781776at2"/>
<dbReference type="AlphaFoldDB" id="A0A316AJW4"/>
<dbReference type="PANTHER" id="PTHR36531:SF6">
    <property type="entry name" value="DNA REPLICATION ATP-DEPENDENT HELICASE_NUCLEASE DNA2"/>
    <property type="match status" value="1"/>
</dbReference>
<gene>
    <name evidence="15" type="ORF">CLV98_108194</name>
</gene>
<name>A0A316AJW4_9BACT</name>
<keyword evidence="11 13" id="KW-0051">Antiviral defense</keyword>
<evidence type="ECO:0000313" key="15">
    <source>
        <dbReference type="EMBL" id="PWJ57274.1"/>
    </source>
</evidence>
<comment type="similarity">
    <text evidence="2 13">Belongs to the CRISPR-associated exonuclease Cas4 family.</text>
</comment>
<keyword evidence="7 13" id="KW-0378">Hydrolase</keyword>
<evidence type="ECO:0000313" key="16">
    <source>
        <dbReference type="Proteomes" id="UP000245880"/>
    </source>
</evidence>
<evidence type="ECO:0000256" key="5">
    <source>
        <dbReference type="ARBA" id="ARBA00022722"/>
    </source>
</evidence>
<feature type="domain" description="DUF83" evidence="14">
    <location>
        <begin position="7"/>
        <end position="190"/>
    </location>
</feature>
<dbReference type="InterPro" id="IPR011604">
    <property type="entry name" value="PDDEXK-like_dom_sf"/>
</dbReference>
<comment type="cofactor">
    <cofactor evidence="13">
        <name>iron-sulfur cluster</name>
        <dbReference type="ChEBI" id="CHEBI:30408"/>
    </cofactor>
</comment>
<dbReference type="InterPro" id="IPR051827">
    <property type="entry name" value="Cas4_exonuclease"/>
</dbReference>